<sequence>MDPAPAEISEERPHDHVVTAPGGTPAKLGPTTARASGR</sequence>
<organism evidence="2">
    <name type="scientific">uncultured Thermomicrobiales bacterium</name>
    <dbReference type="NCBI Taxonomy" id="1645740"/>
    <lineage>
        <taxon>Bacteria</taxon>
        <taxon>Pseudomonadati</taxon>
        <taxon>Thermomicrobiota</taxon>
        <taxon>Thermomicrobia</taxon>
        <taxon>Thermomicrobiales</taxon>
        <taxon>environmental samples</taxon>
    </lineage>
</organism>
<reference evidence="2" key="1">
    <citation type="submission" date="2020-02" db="EMBL/GenBank/DDBJ databases">
        <authorList>
            <person name="Meier V. D."/>
        </authorList>
    </citation>
    <scope>NUCLEOTIDE SEQUENCE</scope>
    <source>
        <strain evidence="2">AVDCRST_MAG18</strain>
    </source>
</reference>
<gene>
    <name evidence="2" type="ORF">AVDCRST_MAG18-421</name>
</gene>
<name>A0A6J4UMP1_9BACT</name>
<accession>A0A6J4UMP1</accession>
<evidence type="ECO:0000313" key="2">
    <source>
        <dbReference type="EMBL" id="CAA9552322.1"/>
    </source>
</evidence>
<feature type="region of interest" description="Disordered" evidence="1">
    <location>
        <begin position="1"/>
        <end position="38"/>
    </location>
</feature>
<proteinExistence type="predicted"/>
<protein>
    <submittedName>
        <fullName evidence="2">Uncharacterized protein</fullName>
    </submittedName>
</protein>
<evidence type="ECO:0000256" key="1">
    <source>
        <dbReference type="SAM" id="MobiDB-lite"/>
    </source>
</evidence>
<dbReference type="AlphaFoldDB" id="A0A6J4UMP1"/>
<dbReference type="EMBL" id="CADCWN010000027">
    <property type="protein sequence ID" value="CAA9552322.1"/>
    <property type="molecule type" value="Genomic_DNA"/>
</dbReference>